<name>A0A4C1V5L8_EUMVA</name>
<evidence type="ECO:0000313" key="2">
    <source>
        <dbReference type="Proteomes" id="UP000299102"/>
    </source>
</evidence>
<dbReference type="Proteomes" id="UP000299102">
    <property type="component" value="Unassembled WGS sequence"/>
</dbReference>
<dbReference type="EMBL" id="BGZK01000272">
    <property type="protein sequence ID" value="GBP33304.1"/>
    <property type="molecule type" value="Genomic_DNA"/>
</dbReference>
<proteinExistence type="predicted"/>
<reference evidence="1 2" key="1">
    <citation type="journal article" date="2019" name="Commun. Biol.">
        <title>The bagworm genome reveals a unique fibroin gene that provides high tensile strength.</title>
        <authorList>
            <person name="Kono N."/>
            <person name="Nakamura H."/>
            <person name="Ohtoshi R."/>
            <person name="Tomita M."/>
            <person name="Numata K."/>
            <person name="Arakawa K."/>
        </authorList>
    </citation>
    <scope>NUCLEOTIDE SEQUENCE [LARGE SCALE GENOMIC DNA]</scope>
</reference>
<sequence length="136" mass="15310">MGTHRITYMNFVSPISLVRYSPGYHSPQLGVFGPYAGSIRRRGKRDTALDSSLMAAQFNVSRAVLLVRKPGPHDMVSGFPNLSRKWATRKSPNSACRFFLVGRFQRRLKSRGSSIVFGRYYPGKRSPLSSTPVFRP</sequence>
<protein>
    <submittedName>
        <fullName evidence="1">Uncharacterized protein</fullName>
    </submittedName>
</protein>
<evidence type="ECO:0000313" key="1">
    <source>
        <dbReference type="EMBL" id="GBP33304.1"/>
    </source>
</evidence>
<dbReference type="AlphaFoldDB" id="A0A4C1V5L8"/>
<organism evidence="1 2">
    <name type="scientific">Eumeta variegata</name>
    <name type="common">Bagworm moth</name>
    <name type="synonym">Eumeta japonica</name>
    <dbReference type="NCBI Taxonomy" id="151549"/>
    <lineage>
        <taxon>Eukaryota</taxon>
        <taxon>Metazoa</taxon>
        <taxon>Ecdysozoa</taxon>
        <taxon>Arthropoda</taxon>
        <taxon>Hexapoda</taxon>
        <taxon>Insecta</taxon>
        <taxon>Pterygota</taxon>
        <taxon>Neoptera</taxon>
        <taxon>Endopterygota</taxon>
        <taxon>Lepidoptera</taxon>
        <taxon>Glossata</taxon>
        <taxon>Ditrysia</taxon>
        <taxon>Tineoidea</taxon>
        <taxon>Psychidae</taxon>
        <taxon>Oiketicinae</taxon>
        <taxon>Eumeta</taxon>
    </lineage>
</organism>
<comment type="caution">
    <text evidence="1">The sequence shown here is derived from an EMBL/GenBank/DDBJ whole genome shotgun (WGS) entry which is preliminary data.</text>
</comment>
<accession>A0A4C1V5L8</accession>
<keyword evidence="2" id="KW-1185">Reference proteome</keyword>
<gene>
    <name evidence="1" type="ORF">EVAR_30892_1</name>
</gene>